<keyword evidence="2" id="KW-1185">Reference proteome</keyword>
<dbReference type="Proteomes" id="UP000246264">
    <property type="component" value="Segment"/>
</dbReference>
<proteinExistence type="predicted"/>
<organism evidence="1 2">
    <name type="scientific">Pectobacterium phage vB_PatP_CB5</name>
    <dbReference type="NCBI Taxonomy" id="1983582"/>
    <lineage>
        <taxon>Viruses</taxon>
        <taxon>Duplodnaviria</taxon>
        <taxon>Heunggongvirae</taxon>
        <taxon>Uroviricota</taxon>
        <taxon>Caudoviricetes</taxon>
        <taxon>Autographivirales</taxon>
        <taxon>Autoscriptoviridae</taxon>
        <taxon>Corkvirinae</taxon>
        <taxon>Phimunavirus</taxon>
        <taxon>Phimunavirus CB5</taxon>
    </lineage>
</organism>
<reference evidence="2" key="1">
    <citation type="submission" date="2017-04" db="EMBL/GenBank/DDBJ databases">
        <authorList>
            <person name="Buttimer C.T.H."/>
            <person name="Lucid A."/>
            <person name="Coffey A."/>
        </authorList>
    </citation>
    <scope>NUCLEOTIDE SEQUENCE [LARGE SCALE GENOMIC DNA]</scope>
</reference>
<name>A0A2U7MYY0_9CAUD</name>
<evidence type="ECO:0000313" key="2">
    <source>
        <dbReference type="Proteomes" id="UP000246264"/>
    </source>
</evidence>
<gene>
    <name evidence="1" type="ORF">CB5_24</name>
</gene>
<dbReference type="SUPFAM" id="SSF81301">
    <property type="entry name" value="Nucleotidyltransferase"/>
    <property type="match status" value="1"/>
</dbReference>
<accession>A0A2U7MYY0</accession>
<dbReference type="Gene3D" id="3.30.460.10">
    <property type="entry name" value="Beta Polymerase, domain 2"/>
    <property type="match status" value="1"/>
</dbReference>
<dbReference type="InterPro" id="IPR043519">
    <property type="entry name" value="NT_sf"/>
</dbReference>
<dbReference type="EMBL" id="KY953156">
    <property type="protein sequence ID" value="ARW58996.1"/>
    <property type="molecule type" value="Genomic_DNA"/>
</dbReference>
<dbReference type="GO" id="GO:0016740">
    <property type="term" value="F:transferase activity"/>
    <property type="evidence" value="ECO:0007669"/>
    <property type="project" value="UniProtKB-KW"/>
</dbReference>
<keyword evidence="1" id="KW-0808">Transferase</keyword>
<protein>
    <submittedName>
        <fullName evidence="1">Putative nucleotidyl transferase</fullName>
    </submittedName>
</protein>
<sequence>MYLTDLRGIQQQIRTITGYDFVLAGGCVRDVLHGKEPKDFDAVLCLGTDDYAYTFAMVTDISAALSFMGWKSACYIAYGVNTGSEIAPGAFEETFLACMKTTSPDGLDIDLLFSRKPHIGDHCILHDCNVNMVWLDETKVDGYGGVRLPASKLEFRPGINSERVKYMKNKMSTYGY</sequence>
<evidence type="ECO:0000313" key="1">
    <source>
        <dbReference type="EMBL" id="ARW58996.1"/>
    </source>
</evidence>